<dbReference type="GeneID" id="42365267"/>
<accession>A0A5Q0UGJ4</accession>
<dbReference type="KEGG" id="ncon:LC1Nh_0878"/>
<proteinExistence type="predicted"/>
<name>A0A5Q0UGJ4_9ARCH</name>
<gene>
    <name evidence="1" type="ORF">LC1Nh_0878</name>
</gene>
<evidence type="ECO:0000313" key="2">
    <source>
        <dbReference type="Proteomes" id="UP000377803"/>
    </source>
</evidence>
<dbReference type="AlphaFoldDB" id="A0A5Q0UGJ4"/>
<sequence>MEDEKAFSVIVLSQSGDYLTETEDQVTRTENGVEITDPYIFNENEKAQLVKADQIFIPYHAVEAIQHGEFTQETI</sequence>
<dbReference type="EMBL" id="CP040089">
    <property type="protein sequence ID" value="QGA80762.1"/>
    <property type="molecule type" value="Genomic_DNA"/>
</dbReference>
<reference evidence="2" key="1">
    <citation type="submission" date="2019-05" db="EMBL/GenBank/DDBJ databases">
        <title>Candidatus Nanohalobium constans, a novel model system to study the DPANN nano-sized archaea: genomic and physiological characterization of a nanoarchaeon co-cultured with its chitinotrophic host.</title>
        <authorList>
            <person name="La Cono V."/>
            <person name="Arcadi E."/>
            <person name="Crisafi F."/>
            <person name="Denaro R."/>
            <person name="La Spada G."/>
            <person name="Messina E."/>
            <person name="Smedile F."/>
            <person name="Toshchakov S.V."/>
            <person name="Shevchenko M.A."/>
            <person name="Golyshin P.N."/>
            <person name="Golyshina O.V."/>
            <person name="Ferrer M."/>
            <person name="Rohde M."/>
            <person name="Mushegian A."/>
            <person name="Sorokin D.Y."/>
            <person name="Giuliano L."/>
            <person name="Yakimov M.M."/>
        </authorList>
    </citation>
    <scope>NUCLEOTIDE SEQUENCE [LARGE SCALE GENOMIC DNA]</scope>
    <source>
        <strain evidence="2">LC1Nh</strain>
    </source>
</reference>
<protein>
    <submittedName>
        <fullName evidence="1">Uncharacterized protein</fullName>
    </submittedName>
</protein>
<dbReference type="RefSeq" id="WP_153550502.1">
    <property type="nucleotide sequence ID" value="NZ_CP040089.1"/>
</dbReference>
<keyword evidence="2" id="KW-1185">Reference proteome</keyword>
<organism evidence="1 2">
    <name type="scientific">Candidatus Nanohalobium constans</name>
    <dbReference type="NCBI Taxonomy" id="2565781"/>
    <lineage>
        <taxon>Archaea</taxon>
        <taxon>Candidatus Nanohalarchaeota</taxon>
        <taxon>Candidatus Nanohalobia</taxon>
        <taxon>Candidatus Nanohalobiales</taxon>
        <taxon>Candidatus Nanohalobiaceae</taxon>
        <taxon>Candidatus Nanohalobium</taxon>
    </lineage>
</organism>
<dbReference type="Proteomes" id="UP000377803">
    <property type="component" value="Chromosome"/>
</dbReference>
<evidence type="ECO:0000313" key="1">
    <source>
        <dbReference type="EMBL" id="QGA80762.1"/>
    </source>
</evidence>